<dbReference type="Pfam" id="PF01553">
    <property type="entry name" value="Acyltransferase"/>
    <property type="match status" value="1"/>
</dbReference>
<evidence type="ECO:0000259" key="1">
    <source>
        <dbReference type="SMART" id="SM00563"/>
    </source>
</evidence>
<reference evidence="2 3" key="1">
    <citation type="journal article" date="2021" name="Arch. Microbiol.">
        <title>Harenicola maris gen. nov., sp. nov. isolated from the Sea of Japan shallow sediments.</title>
        <authorList>
            <person name="Romanenko L.A."/>
            <person name="Kurilenko V.V."/>
            <person name="Chernysheva N.Y."/>
            <person name="Tekutyeva L.A."/>
            <person name="Velansky P.V."/>
            <person name="Svetashev V.I."/>
            <person name="Isaeva M.P."/>
        </authorList>
    </citation>
    <scope>NUCLEOTIDE SEQUENCE [LARGE SCALE GENOMIC DNA]</scope>
    <source>
        <strain evidence="2 3">KMM 3653</strain>
    </source>
</reference>
<accession>A0AAP2G7S6</accession>
<keyword evidence="3" id="KW-1185">Reference proteome</keyword>
<dbReference type="InterPro" id="IPR045746">
    <property type="entry name" value="ACT14924-like_Acyltransf_dom"/>
</dbReference>
<comment type="caution">
    <text evidence="2">The sequence shown here is derived from an EMBL/GenBank/DDBJ whole genome shotgun (WGS) entry which is preliminary data.</text>
</comment>
<proteinExistence type="predicted"/>
<protein>
    <submittedName>
        <fullName evidence="2">Lysophospholipid acyltransferase family protein</fullName>
    </submittedName>
</protein>
<dbReference type="SUPFAM" id="SSF69593">
    <property type="entry name" value="Glycerol-3-phosphate (1)-acyltransferase"/>
    <property type="match status" value="1"/>
</dbReference>
<dbReference type="AlphaFoldDB" id="A0AAP2G7S6"/>
<dbReference type="SMART" id="SM00563">
    <property type="entry name" value="PlsC"/>
    <property type="match status" value="1"/>
</dbReference>
<dbReference type="EMBL" id="JADQAZ010000002">
    <property type="protein sequence ID" value="MBT0957566.1"/>
    <property type="molecule type" value="Genomic_DNA"/>
</dbReference>
<keyword evidence="2" id="KW-0012">Acyltransferase</keyword>
<dbReference type="InterPro" id="IPR002123">
    <property type="entry name" value="Plipid/glycerol_acylTrfase"/>
</dbReference>
<keyword evidence="2" id="KW-0808">Transferase</keyword>
<name>A0AAP2G7S6_9RHOB</name>
<dbReference type="Proteomes" id="UP001315686">
    <property type="component" value="Unassembled WGS sequence"/>
</dbReference>
<evidence type="ECO:0000313" key="3">
    <source>
        <dbReference type="Proteomes" id="UP001315686"/>
    </source>
</evidence>
<feature type="domain" description="Phospholipid/glycerol acyltransferase" evidence="1">
    <location>
        <begin position="80"/>
        <end position="202"/>
    </location>
</feature>
<gene>
    <name evidence="2" type="ORF">IV417_09215</name>
</gene>
<organism evidence="2 3">
    <name type="scientific">Harenicola maris</name>
    <dbReference type="NCBI Taxonomy" id="2841044"/>
    <lineage>
        <taxon>Bacteria</taxon>
        <taxon>Pseudomonadati</taxon>
        <taxon>Pseudomonadota</taxon>
        <taxon>Alphaproteobacteria</taxon>
        <taxon>Rhodobacterales</taxon>
        <taxon>Paracoccaceae</taxon>
        <taxon>Harenicola</taxon>
    </lineage>
</organism>
<sequence length="286" mass="32643">MRDRIDPLVAERAPWLYAPGRITRLMRRFSEWLLNYRETLDIAAQLRGKSAHEVMSFLTHRLARNVEVEGLGNIPREGPVMIVANHPTGIADGIILYHAVRAVRPDIFIFANSDIMRVLPQMDELILPVEWRTEKRSYEKTKQTMRLTSQAMSAGRCGLIFPSGRLAKRRALRLHEREWMQSAAMIARKFDAPVVPVNIQARNSALFYLLDLIHPTLRDITLFRETLNKDKQPFRVKIKTPIPSGQLPLRPAEAIKVLREATLSSRGRRTASVSLVETSPLFAGYS</sequence>
<evidence type="ECO:0000313" key="2">
    <source>
        <dbReference type="EMBL" id="MBT0957566.1"/>
    </source>
</evidence>
<dbReference type="RefSeq" id="WP_327793796.1">
    <property type="nucleotide sequence ID" value="NZ_JADQAZ010000002.1"/>
</dbReference>
<dbReference type="CDD" id="cd07986">
    <property type="entry name" value="LPLAT_ACT14924-like"/>
    <property type="match status" value="1"/>
</dbReference>
<dbReference type="GO" id="GO:0016746">
    <property type="term" value="F:acyltransferase activity"/>
    <property type="evidence" value="ECO:0007669"/>
    <property type="project" value="UniProtKB-KW"/>
</dbReference>